<gene>
    <name evidence="1" type="ORF">SZN_20262</name>
</gene>
<accession>G2GEW9</accession>
<dbReference type="OrthoDB" id="4215353at2"/>
<protein>
    <submittedName>
        <fullName evidence="1">Uncharacterized protein</fullName>
    </submittedName>
</protein>
<dbReference type="Proteomes" id="UP000004217">
    <property type="component" value="Unassembled WGS sequence"/>
</dbReference>
<dbReference type="AlphaFoldDB" id="G2GEW9"/>
<evidence type="ECO:0000313" key="2">
    <source>
        <dbReference type="Proteomes" id="UP000004217"/>
    </source>
</evidence>
<evidence type="ECO:0000313" key="1">
    <source>
        <dbReference type="EMBL" id="EGX57910.1"/>
    </source>
</evidence>
<keyword evidence="2" id="KW-1185">Reference proteome</keyword>
<reference evidence="1 2" key="1">
    <citation type="submission" date="2011-08" db="EMBL/GenBank/DDBJ databases">
        <authorList>
            <person name="Lin Y."/>
            <person name="Hao X."/>
            <person name="Johnstone L."/>
            <person name="Miller S.J."/>
            <person name="Wei G."/>
            <person name="Rensing C."/>
        </authorList>
    </citation>
    <scope>NUCLEOTIDE SEQUENCE [LARGE SCALE GENOMIC DNA]</scope>
    <source>
        <strain evidence="1 2">K42</strain>
    </source>
</reference>
<organism evidence="1 2">
    <name type="scientific">Streptomyces zinciresistens K42</name>
    <dbReference type="NCBI Taxonomy" id="700597"/>
    <lineage>
        <taxon>Bacteria</taxon>
        <taxon>Bacillati</taxon>
        <taxon>Actinomycetota</taxon>
        <taxon>Actinomycetes</taxon>
        <taxon>Kitasatosporales</taxon>
        <taxon>Streptomycetaceae</taxon>
        <taxon>Streptomyces</taxon>
    </lineage>
</organism>
<name>G2GEW9_9ACTN</name>
<dbReference type="EMBL" id="AGBF01000073">
    <property type="protein sequence ID" value="EGX57910.1"/>
    <property type="molecule type" value="Genomic_DNA"/>
</dbReference>
<dbReference type="PATRIC" id="fig|700597.3.peg.3973"/>
<sequence>MSDADPTWVYTVLACEQTDPHDTCPEWRWTSEHPDGAAEEALERARAFDHSRVLRHPEGYAMHKSLAYEHRTGGVPCAACTYGRGPCADTPAGPLFLCPRCLDVLDRELRHALIALGLPDPGKQITRTMAR</sequence>
<comment type="caution">
    <text evidence="1">The sequence shown here is derived from an EMBL/GenBank/DDBJ whole genome shotgun (WGS) entry which is preliminary data.</text>
</comment>
<dbReference type="RefSeq" id="WP_007497901.1">
    <property type="nucleotide sequence ID" value="NZ_AGBF01000073.1"/>
</dbReference>
<proteinExistence type="predicted"/>